<name>A0A7Y2E9Q6_UNCEI</name>
<dbReference type="SUPFAM" id="SSF53927">
    <property type="entry name" value="Cytidine deaminase-like"/>
    <property type="match status" value="1"/>
</dbReference>
<evidence type="ECO:0000256" key="1">
    <source>
        <dbReference type="ARBA" id="ARBA00022723"/>
    </source>
</evidence>
<dbReference type="GO" id="GO:0008270">
    <property type="term" value="F:zinc ion binding"/>
    <property type="evidence" value="ECO:0007669"/>
    <property type="project" value="InterPro"/>
</dbReference>
<proteinExistence type="predicted"/>
<sequence length="154" mass="16627">MIEPDSPPDDEHLMARAVARAEHSRLLAPPNPWVGAVVVTPDGVTFDGSTRRPGGAHAERHVLARAGDAARGATMYVTLEPCLMCAGAIFLSRIERLVYAASDPKRGALGSVVNVSTNEALNHHTEIESGLMKHECSSLLSAFFEELRRKARSE</sequence>
<dbReference type="InterPro" id="IPR016192">
    <property type="entry name" value="APOBEC/CMP_deaminase_Zn-bd"/>
</dbReference>
<dbReference type="GO" id="GO:0052717">
    <property type="term" value="F:tRNA-specific adenosine-34 deaminase activity"/>
    <property type="evidence" value="ECO:0007669"/>
    <property type="project" value="UniProtKB-EC"/>
</dbReference>
<comment type="caution">
    <text evidence="4">The sequence shown here is derived from an EMBL/GenBank/DDBJ whole genome shotgun (WGS) entry which is preliminary data.</text>
</comment>
<dbReference type="CDD" id="cd01285">
    <property type="entry name" value="nucleoside_deaminase"/>
    <property type="match status" value="1"/>
</dbReference>
<dbReference type="Pfam" id="PF00383">
    <property type="entry name" value="dCMP_cyt_deam_1"/>
    <property type="match status" value="1"/>
</dbReference>
<evidence type="ECO:0000313" key="4">
    <source>
        <dbReference type="EMBL" id="NNF07165.1"/>
    </source>
</evidence>
<evidence type="ECO:0000313" key="5">
    <source>
        <dbReference type="Proteomes" id="UP000547674"/>
    </source>
</evidence>
<accession>A0A7Y2E9Q6</accession>
<dbReference type="InterPro" id="IPR016193">
    <property type="entry name" value="Cytidine_deaminase-like"/>
</dbReference>
<evidence type="ECO:0000259" key="3">
    <source>
        <dbReference type="PROSITE" id="PS51747"/>
    </source>
</evidence>
<gene>
    <name evidence="4" type="ORF">HKN21_10425</name>
</gene>
<dbReference type="GO" id="GO:0002100">
    <property type="term" value="P:tRNA wobble adenosine to inosine editing"/>
    <property type="evidence" value="ECO:0007669"/>
    <property type="project" value="InterPro"/>
</dbReference>
<dbReference type="AlphaFoldDB" id="A0A7Y2E9Q6"/>
<dbReference type="InterPro" id="IPR002125">
    <property type="entry name" value="CMP_dCMP_dom"/>
</dbReference>
<dbReference type="PROSITE" id="PS51747">
    <property type="entry name" value="CYT_DCMP_DEAMINASES_2"/>
    <property type="match status" value="1"/>
</dbReference>
<reference evidence="4 5" key="1">
    <citation type="submission" date="2020-03" db="EMBL/GenBank/DDBJ databases">
        <title>Metabolic flexibility allows generalist bacteria to become dominant in a frequently disturbed ecosystem.</title>
        <authorList>
            <person name="Chen Y.-J."/>
            <person name="Leung P.M."/>
            <person name="Bay S.K."/>
            <person name="Hugenholtz P."/>
            <person name="Kessler A.J."/>
            <person name="Shelley G."/>
            <person name="Waite D.W."/>
            <person name="Cook P.L."/>
            <person name="Greening C."/>
        </authorList>
    </citation>
    <scope>NUCLEOTIDE SEQUENCE [LARGE SCALE GENOMIC DNA]</scope>
    <source>
        <strain evidence="4">SS_bin_28</strain>
    </source>
</reference>
<keyword evidence="2" id="KW-0862">Zinc</keyword>
<dbReference type="EMBL" id="JABDJR010000419">
    <property type="protein sequence ID" value="NNF07165.1"/>
    <property type="molecule type" value="Genomic_DNA"/>
</dbReference>
<dbReference type="PANTHER" id="PTHR11079">
    <property type="entry name" value="CYTOSINE DEAMINASE FAMILY MEMBER"/>
    <property type="match status" value="1"/>
</dbReference>
<organism evidence="4 5">
    <name type="scientific">Eiseniibacteriota bacterium</name>
    <dbReference type="NCBI Taxonomy" id="2212470"/>
    <lineage>
        <taxon>Bacteria</taxon>
        <taxon>Candidatus Eiseniibacteriota</taxon>
    </lineage>
</organism>
<dbReference type="PANTHER" id="PTHR11079:SF202">
    <property type="entry name" value="TRNA-SPECIFIC ADENOSINE DEAMINASE"/>
    <property type="match status" value="1"/>
</dbReference>
<dbReference type="Gene3D" id="3.40.140.10">
    <property type="entry name" value="Cytidine Deaminase, domain 2"/>
    <property type="match status" value="1"/>
</dbReference>
<evidence type="ECO:0000256" key="2">
    <source>
        <dbReference type="ARBA" id="ARBA00022833"/>
    </source>
</evidence>
<dbReference type="Proteomes" id="UP000547674">
    <property type="component" value="Unassembled WGS sequence"/>
</dbReference>
<protein>
    <submittedName>
        <fullName evidence="4">Nucleoside deaminase</fullName>
    </submittedName>
</protein>
<dbReference type="PROSITE" id="PS00903">
    <property type="entry name" value="CYT_DCMP_DEAMINASES_1"/>
    <property type="match status" value="1"/>
</dbReference>
<keyword evidence="1" id="KW-0479">Metal-binding</keyword>
<feature type="domain" description="CMP/dCMP-type deaminase" evidence="3">
    <location>
        <begin position="8"/>
        <end position="112"/>
    </location>
</feature>